<dbReference type="Pfam" id="PF13561">
    <property type="entry name" value="adh_short_C2"/>
    <property type="match status" value="1"/>
</dbReference>
<feature type="compositionally biased region" description="Pro residues" evidence="1">
    <location>
        <begin position="128"/>
        <end position="147"/>
    </location>
</feature>
<name>S4XKF8_SORCE</name>
<dbReference type="SUPFAM" id="SSF51735">
    <property type="entry name" value="NAD(P)-binding Rossmann-fold domains"/>
    <property type="match status" value="1"/>
</dbReference>
<dbReference type="HOGENOM" id="CLU_008901_0_0_7"/>
<dbReference type="InterPro" id="IPR002347">
    <property type="entry name" value="SDR_fam"/>
</dbReference>
<dbReference type="KEGG" id="scu:SCE1572_15025"/>
<feature type="region of interest" description="Disordered" evidence="1">
    <location>
        <begin position="127"/>
        <end position="162"/>
    </location>
</feature>
<dbReference type="Proteomes" id="UP000014803">
    <property type="component" value="Chromosome"/>
</dbReference>
<dbReference type="AlphaFoldDB" id="S4XKF8"/>
<dbReference type="eggNOG" id="COG1028">
    <property type="taxonomic scope" value="Bacteria"/>
</dbReference>
<dbReference type="CDD" id="cd05233">
    <property type="entry name" value="SDR_c"/>
    <property type="match status" value="1"/>
</dbReference>
<dbReference type="GO" id="GO:0016491">
    <property type="term" value="F:oxidoreductase activity"/>
    <property type="evidence" value="ECO:0007669"/>
    <property type="project" value="TreeGrafter"/>
</dbReference>
<dbReference type="Pfam" id="PF00106">
    <property type="entry name" value="adh_short"/>
    <property type="match status" value="1"/>
</dbReference>
<organism evidence="2 3">
    <name type="scientific">Sorangium cellulosum So0157-2</name>
    <dbReference type="NCBI Taxonomy" id="1254432"/>
    <lineage>
        <taxon>Bacteria</taxon>
        <taxon>Pseudomonadati</taxon>
        <taxon>Myxococcota</taxon>
        <taxon>Polyangia</taxon>
        <taxon>Polyangiales</taxon>
        <taxon>Polyangiaceae</taxon>
        <taxon>Sorangium</taxon>
    </lineage>
</organism>
<dbReference type="GO" id="GO:0005737">
    <property type="term" value="C:cytoplasm"/>
    <property type="evidence" value="ECO:0007669"/>
    <property type="project" value="TreeGrafter"/>
</dbReference>
<dbReference type="PANTHER" id="PTHR43544">
    <property type="entry name" value="SHORT-CHAIN DEHYDROGENASE/REDUCTASE"/>
    <property type="match status" value="1"/>
</dbReference>
<protein>
    <submittedName>
        <fullName evidence="2">Oxidoreductase</fullName>
    </submittedName>
</protein>
<reference evidence="2 3" key="1">
    <citation type="journal article" date="2013" name="Sci. Rep.">
        <title>Extraordinary expansion of a Sorangium cellulosum genome from an alkaline milieu.</title>
        <authorList>
            <person name="Han K."/>
            <person name="Li Z.F."/>
            <person name="Peng R."/>
            <person name="Zhu L.P."/>
            <person name="Zhou T."/>
            <person name="Wang L.G."/>
            <person name="Li S.G."/>
            <person name="Zhang X.B."/>
            <person name="Hu W."/>
            <person name="Wu Z.H."/>
            <person name="Qin N."/>
            <person name="Li Y.Z."/>
        </authorList>
    </citation>
    <scope>NUCLEOTIDE SEQUENCE [LARGE SCALE GENOMIC DNA]</scope>
    <source>
        <strain evidence="2 3">So0157-2</strain>
    </source>
</reference>
<evidence type="ECO:0000256" key="1">
    <source>
        <dbReference type="SAM" id="MobiDB-lite"/>
    </source>
</evidence>
<dbReference type="PANTHER" id="PTHR43544:SF2">
    <property type="entry name" value="OXIDOREDUCTASE"/>
    <property type="match status" value="1"/>
</dbReference>
<evidence type="ECO:0000313" key="2">
    <source>
        <dbReference type="EMBL" id="AGP32290.1"/>
    </source>
</evidence>
<dbReference type="STRING" id="1254432.SCE1572_15025"/>
<dbReference type="InterPro" id="IPR051468">
    <property type="entry name" value="Fungal_SecMetab_SDRs"/>
</dbReference>
<gene>
    <name evidence="2" type="ORF">SCE1572_15025</name>
</gene>
<dbReference type="Gene3D" id="3.40.50.720">
    <property type="entry name" value="NAD(P)-binding Rossmann-like Domain"/>
    <property type="match status" value="2"/>
</dbReference>
<sequence>MLCTAASMSSESDAAGACRPFTAADLDACLRVLETLVDDRAQLASIGVEDRRRLLLAAGRVSRPERAEQRELARAFRKGDRRARRSADTALLDAVGIRAARREPVFRTPDAPALAAPAASAAPAVPALAPPLAPAPPPAEEPAPPPVEEAAPPGERGGPELAKPRKCYVCKAEFRKVHFFYDSMCGPCGDFNYRKRSQTAPLDGRVALVTGARVKIGYQAAIMLLRAGARVIVTTRFPHDAARRYSSERDFDVWGSRLEIYGLDLRHTPSVERFTRHLLHTRDRLDFIINNACQTVRRPPGFYEHLIEGETAQVHALPEVARPLLQAYDGLRARGELPLVAGGDPAAGLREPALLSQIPAPGDAPLDDVLFPRGRYDADLQQVDLRTMNSWRLTLAEVPTVELLEVQLVNSVAPFVLNSRLKPLMLRQPTFDRHIVNVSAMEGQFYRRYKTDRHPHTNMAKAALNMMTRTSAPDYAKDGIFMNSVDTGWVTDEDPAALAARKLEEHGFHPPLDIVDGAARICDPIFSGLLSGQHVYGQFLKDYMPTDW</sequence>
<proteinExistence type="predicted"/>
<dbReference type="eggNOG" id="COG0300">
    <property type="taxonomic scope" value="Bacteria"/>
</dbReference>
<evidence type="ECO:0000313" key="3">
    <source>
        <dbReference type="Proteomes" id="UP000014803"/>
    </source>
</evidence>
<dbReference type="EMBL" id="CP003969">
    <property type="protein sequence ID" value="AGP32290.1"/>
    <property type="molecule type" value="Genomic_DNA"/>
</dbReference>
<accession>S4XKF8</accession>
<dbReference type="InterPro" id="IPR036291">
    <property type="entry name" value="NAD(P)-bd_dom_sf"/>
</dbReference>
<dbReference type="PATRIC" id="fig|1254432.3.peg.3386"/>